<evidence type="ECO:0000313" key="4">
    <source>
        <dbReference type="EMBL" id="GAA2341374.1"/>
    </source>
</evidence>
<dbReference type="Gene3D" id="2.60.200.20">
    <property type="match status" value="1"/>
</dbReference>
<feature type="compositionally biased region" description="Basic and acidic residues" evidence="2">
    <location>
        <begin position="35"/>
        <end position="45"/>
    </location>
</feature>
<dbReference type="InterPro" id="IPR000253">
    <property type="entry name" value="FHA_dom"/>
</dbReference>
<keyword evidence="5" id="KW-1185">Reference proteome</keyword>
<sequence length="142" mass="15679">MEQTRFGVAQQPVEGARESTRSMPVPAPSAQPVPEPREPEVRDVHRGHPRLVLIRGPEVGNGYVLDKDVVTIGRASTNDIVLEDATVSSRHAEIRLRGDRHVLADGGSLNGTYLNRVPVDSTELSENDEIWVGKTRFAYRTT</sequence>
<evidence type="ECO:0000256" key="1">
    <source>
        <dbReference type="ARBA" id="ARBA00022553"/>
    </source>
</evidence>
<evidence type="ECO:0000313" key="5">
    <source>
        <dbReference type="Proteomes" id="UP001501218"/>
    </source>
</evidence>
<dbReference type="PANTHER" id="PTHR23308">
    <property type="entry name" value="NUCLEAR INHIBITOR OF PROTEIN PHOSPHATASE-1"/>
    <property type="match status" value="1"/>
</dbReference>
<evidence type="ECO:0000256" key="2">
    <source>
        <dbReference type="SAM" id="MobiDB-lite"/>
    </source>
</evidence>
<dbReference type="EMBL" id="BAAARA010000004">
    <property type="protein sequence ID" value="GAA2341374.1"/>
    <property type="molecule type" value="Genomic_DNA"/>
</dbReference>
<dbReference type="SUPFAM" id="SSF49879">
    <property type="entry name" value="SMAD/FHA domain"/>
    <property type="match status" value="1"/>
</dbReference>
<protein>
    <recommendedName>
        <fullName evidence="3">FHA domain-containing protein</fullName>
    </recommendedName>
</protein>
<evidence type="ECO:0000259" key="3">
    <source>
        <dbReference type="PROSITE" id="PS50006"/>
    </source>
</evidence>
<proteinExistence type="predicted"/>
<name>A0ABN3G057_9PSEU</name>
<feature type="compositionally biased region" description="Pro residues" evidence="2">
    <location>
        <begin position="25"/>
        <end position="34"/>
    </location>
</feature>
<dbReference type="Proteomes" id="UP001501218">
    <property type="component" value="Unassembled WGS sequence"/>
</dbReference>
<dbReference type="PROSITE" id="PS50006">
    <property type="entry name" value="FHA_DOMAIN"/>
    <property type="match status" value="1"/>
</dbReference>
<dbReference type="RefSeq" id="WP_344128590.1">
    <property type="nucleotide sequence ID" value="NZ_BAAARA010000004.1"/>
</dbReference>
<comment type="caution">
    <text evidence="4">The sequence shown here is derived from an EMBL/GenBank/DDBJ whole genome shotgun (WGS) entry which is preliminary data.</text>
</comment>
<gene>
    <name evidence="4" type="ORF">GCM10009854_17300</name>
</gene>
<reference evidence="4 5" key="1">
    <citation type="journal article" date="2019" name="Int. J. Syst. Evol. Microbiol.">
        <title>The Global Catalogue of Microorganisms (GCM) 10K type strain sequencing project: providing services to taxonomists for standard genome sequencing and annotation.</title>
        <authorList>
            <consortium name="The Broad Institute Genomics Platform"/>
            <consortium name="The Broad Institute Genome Sequencing Center for Infectious Disease"/>
            <person name="Wu L."/>
            <person name="Ma J."/>
        </authorList>
    </citation>
    <scope>NUCLEOTIDE SEQUENCE [LARGE SCALE GENOMIC DNA]</scope>
    <source>
        <strain evidence="4 5">JCM 16221</strain>
    </source>
</reference>
<dbReference type="InterPro" id="IPR050923">
    <property type="entry name" value="Cell_Proc_Reg/RNA_Proc"/>
</dbReference>
<keyword evidence="1" id="KW-0597">Phosphoprotein</keyword>
<feature type="domain" description="FHA" evidence="3">
    <location>
        <begin position="70"/>
        <end position="119"/>
    </location>
</feature>
<dbReference type="InterPro" id="IPR008984">
    <property type="entry name" value="SMAD_FHA_dom_sf"/>
</dbReference>
<accession>A0ABN3G057</accession>
<dbReference type="SMART" id="SM00240">
    <property type="entry name" value="FHA"/>
    <property type="match status" value="1"/>
</dbReference>
<organism evidence="4 5">
    <name type="scientific">Saccharopolyspora halophila</name>
    <dbReference type="NCBI Taxonomy" id="405551"/>
    <lineage>
        <taxon>Bacteria</taxon>
        <taxon>Bacillati</taxon>
        <taxon>Actinomycetota</taxon>
        <taxon>Actinomycetes</taxon>
        <taxon>Pseudonocardiales</taxon>
        <taxon>Pseudonocardiaceae</taxon>
        <taxon>Saccharopolyspora</taxon>
    </lineage>
</organism>
<feature type="region of interest" description="Disordered" evidence="2">
    <location>
        <begin position="1"/>
        <end position="45"/>
    </location>
</feature>
<dbReference type="Pfam" id="PF00498">
    <property type="entry name" value="FHA"/>
    <property type="match status" value="1"/>
</dbReference>